<keyword evidence="2" id="KW-1185">Reference proteome</keyword>
<evidence type="ECO:0008006" key="3">
    <source>
        <dbReference type="Google" id="ProtNLM"/>
    </source>
</evidence>
<organism evidence="1 2">
    <name type="scientific">Caerostris extrusa</name>
    <name type="common">Bark spider</name>
    <name type="synonym">Caerostris bankana</name>
    <dbReference type="NCBI Taxonomy" id="172846"/>
    <lineage>
        <taxon>Eukaryota</taxon>
        <taxon>Metazoa</taxon>
        <taxon>Ecdysozoa</taxon>
        <taxon>Arthropoda</taxon>
        <taxon>Chelicerata</taxon>
        <taxon>Arachnida</taxon>
        <taxon>Araneae</taxon>
        <taxon>Araneomorphae</taxon>
        <taxon>Entelegynae</taxon>
        <taxon>Araneoidea</taxon>
        <taxon>Araneidae</taxon>
        <taxon>Caerostris</taxon>
    </lineage>
</organism>
<sequence>MLKVRWQFYVCLSTVSNAMQFLPNRKKSRVYIFGDLHPGVRDEDHCVRFYAPSWCLSAEHVESSRFCNRSHRCRQHSSVQFDEGWLRREGFESLPSPQAAKAGVRCSK</sequence>
<name>A0AAV4PW42_CAEEX</name>
<reference evidence="1 2" key="1">
    <citation type="submission" date="2021-06" db="EMBL/GenBank/DDBJ databases">
        <title>Caerostris extrusa draft genome.</title>
        <authorList>
            <person name="Kono N."/>
            <person name="Arakawa K."/>
        </authorList>
    </citation>
    <scope>NUCLEOTIDE SEQUENCE [LARGE SCALE GENOMIC DNA]</scope>
</reference>
<accession>A0AAV4PW42</accession>
<evidence type="ECO:0000313" key="1">
    <source>
        <dbReference type="EMBL" id="GIY01793.1"/>
    </source>
</evidence>
<proteinExistence type="predicted"/>
<gene>
    <name evidence="1" type="primary">AVEN_169114_1</name>
    <name evidence="1" type="ORF">CEXT_575251</name>
</gene>
<evidence type="ECO:0000313" key="2">
    <source>
        <dbReference type="Proteomes" id="UP001054945"/>
    </source>
</evidence>
<dbReference type="AlphaFoldDB" id="A0AAV4PW42"/>
<dbReference type="Proteomes" id="UP001054945">
    <property type="component" value="Unassembled WGS sequence"/>
</dbReference>
<protein>
    <recommendedName>
        <fullName evidence="3">Secreted protein</fullName>
    </recommendedName>
</protein>
<dbReference type="EMBL" id="BPLR01005369">
    <property type="protein sequence ID" value="GIY01793.1"/>
    <property type="molecule type" value="Genomic_DNA"/>
</dbReference>
<comment type="caution">
    <text evidence="1">The sequence shown here is derived from an EMBL/GenBank/DDBJ whole genome shotgun (WGS) entry which is preliminary data.</text>
</comment>